<keyword evidence="5" id="KW-1185">Reference proteome</keyword>
<comment type="caution">
    <text evidence="4">The sequence shown here is derived from an EMBL/GenBank/DDBJ whole genome shotgun (WGS) entry which is preliminary data.</text>
</comment>
<dbReference type="OrthoDB" id="9781031at2"/>
<dbReference type="Gene3D" id="3.40.50.720">
    <property type="entry name" value="NAD(P)-binding Rossmann-like Domain"/>
    <property type="match status" value="1"/>
</dbReference>
<evidence type="ECO:0000259" key="2">
    <source>
        <dbReference type="Pfam" id="PF01408"/>
    </source>
</evidence>
<evidence type="ECO:0000256" key="1">
    <source>
        <dbReference type="ARBA" id="ARBA00023002"/>
    </source>
</evidence>
<dbReference type="PANTHER" id="PTHR43818:SF11">
    <property type="entry name" value="BCDNA.GH03377"/>
    <property type="match status" value="1"/>
</dbReference>
<dbReference type="AlphaFoldDB" id="A0A2W2B9Y1"/>
<dbReference type="Gene3D" id="3.30.360.10">
    <property type="entry name" value="Dihydrodipicolinate Reductase, domain 2"/>
    <property type="match status" value="1"/>
</dbReference>
<evidence type="ECO:0000313" key="5">
    <source>
        <dbReference type="Proteomes" id="UP000248745"/>
    </source>
</evidence>
<proteinExistence type="predicted"/>
<dbReference type="Pfam" id="PF22685">
    <property type="entry name" value="Gal80p_C-like"/>
    <property type="match status" value="1"/>
</dbReference>
<dbReference type="Pfam" id="PF01408">
    <property type="entry name" value="GFO_IDH_MocA"/>
    <property type="match status" value="1"/>
</dbReference>
<sequence length="367" mass="39033">MNKKIRVGIIGVSAERGWASVAHIPALKNLPQYELAAVSNRDKAVAENAAEAFGVPHAFGSTSELVNSPDVDLVVVTVKVPMHKELVTAAIEAGKDVFCEWPLGNGLEESETLAALAKRKGVRTAIGLQSRVVPAVNYIKDLVQQGYVGEVLSTSMVGSGILYGAFTEQSAAYAMDKKSGAGMMYSTFGNSIDALCYSLGEFRELSATVANRRKTTTIIETGESIPMNVHDQIAVSGVLENGAVATVHYRGGMSKGTNFYWEINGTKGDLVITADGGHPGVFGLTIKGSTDGQDAMESLSVPANYHSANKEGLSEIAANVAENYLRFATDLNEGTHLSATFDDALIRHRMLHAIEMSAATGTRQSYL</sequence>
<feature type="domain" description="Gfo/Idh/MocA-like oxidoreductase N-terminal" evidence="2">
    <location>
        <begin position="5"/>
        <end position="126"/>
    </location>
</feature>
<accession>A0A2W2B9Y1</accession>
<keyword evidence="1" id="KW-0560">Oxidoreductase</keyword>
<dbReference type="SUPFAM" id="SSF55347">
    <property type="entry name" value="Glyceraldehyde-3-phosphate dehydrogenase-like, C-terminal domain"/>
    <property type="match status" value="1"/>
</dbReference>
<feature type="domain" description="Gal80p-like C-terminal" evidence="3">
    <location>
        <begin position="134"/>
        <end position="273"/>
    </location>
</feature>
<gene>
    <name evidence="4" type="ORF">DN068_12645</name>
</gene>
<dbReference type="InterPro" id="IPR000683">
    <property type="entry name" value="Gfo/Idh/MocA-like_OxRdtase_N"/>
</dbReference>
<dbReference type="SUPFAM" id="SSF51735">
    <property type="entry name" value="NAD(P)-binding Rossmann-fold domains"/>
    <property type="match status" value="1"/>
</dbReference>
<protein>
    <submittedName>
        <fullName evidence="4">Gfo/Idh/MocA family oxidoreductase</fullName>
    </submittedName>
</protein>
<organism evidence="4 5">
    <name type="scientific">Taibaiella soli</name>
    <dbReference type="NCBI Taxonomy" id="1649169"/>
    <lineage>
        <taxon>Bacteria</taxon>
        <taxon>Pseudomonadati</taxon>
        <taxon>Bacteroidota</taxon>
        <taxon>Chitinophagia</taxon>
        <taxon>Chitinophagales</taxon>
        <taxon>Chitinophagaceae</taxon>
        <taxon>Taibaiella</taxon>
    </lineage>
</organism>
<dbReference type="PANTHER" id="PTHR43818">
    <property type="entry name" value="BCDNA.GH03377"/>
    <property type="match status" value="1"/>
</dbReference>
<evidence type="ECO:0000259" key="3">
    <source>
        <dbReference type="Pfam" id="PF22685"/>
    </source>
</evidence>
<dbReference type="InterPro" id="IPR036291">
    <property type="entry name" value="NAD(P)-bd_dom_sf"/>
</dbReference>
<reference evidence="4 5" key="1">
    <citation type="submission" date="2018-06" db="EMBL/GenBank/DDBJ databases">
        <title>Mucibacter soli gen. nov., sp. nov., a new member of the family Chitinophagaceae producing mucin.</title>
        <authorList>
            <person name="Kim M.-K."/>
            <person name="Park S."/>
            <person name="Kim T.-S."/>
            <person name="Joung Y."/>
            <person name="Han J.-H."/>
            <person name="Kim S.B."/>
        </authorList>
    </citation>
    <scope>NUCLEOTIDE SEQUENCE [LARGE SCALE GENOMIC DNA]</scope>
    <source>
        <strain evidence="4 5">R1-15</strain>
    </source>
</reference>
<dbReference type="GO" id="GO:0016491">
    <property type="term" value="F:oxidoreductase activity"/>
    <property type="evidence" value="ECO:0007669"/>
    <property type="project" value="UniProtKB-KW"/>
</dbReference>
<dbReference type="GO" id="GO:0000166">
    <property type="term" value="F:nucleotide binding"/>
    <property type="evidence" value="ECO:0007669"/>
    <property type="project" value="InterPro"/>
</dbReference>
<dbReference type="RefSeq" id="WP_110999298.1">
    <property type="nucleotide sequence ID" value="NZ_QKTW01000017.1"/>
</dbReference>
<dbReference type="EMBL" id="QKTW01000017">
    <property type="protein sequence ID" value="PZF72707.1"/>
    <property type="molecule type" value="Genomic_DNA"/>
</dbReference>
<name>A0A2W2B9Y1_9BACT</name>
<dbReference type="InterPro" id="IPR055080">
    <property type="entry name" value="Gal80p-like_C"/>
</dbReference>
<evidence type="ECO:0000313" key="4">
    <source>
        <dbReference type="EMBL" id="PZF72707.1"/>
    </source>
</evidence>
<dbReference type="InterPro" id="IPR050463">
    <property type="entry name" value="Gfo/Idh/MocA_oxidrdct_glycsds"/>
</dbReference>
<dbReference type="Proteomes" id="UP000248745">
    <property type="component" value="Unassembled WGS sequence"/>
</dbReference>